<keyword evidence="4 8" id="KW-0862">Zinc</keyword>
<reference evidence="10 11" key="1">
    <citation type="submission" date="2018-05" db="EMBL/GenBank/DDBJ databases">
        <title>A metagenomic window into the 2 km-deep terrestrial subsurface aquifer revealed taxonomically and functionally diverse microbial community comprising novel uncultured bacterial lineages.</title>
        <authorList>
            <person name="Kadnikov V.V."/>
            <person name="Mardanov A.V."/>
            <person name="Beletsky A.V."/>
            <person name="Banks D."/>
            <person name="Pimenov N.V."/>
            <person name="Frank Y.A."/>
            <person name="Karnachuk O.V."/>
            <person name="Ravin N.V."/>
        </authorList>
    </citation>
    <scope>NUCLEOTIDE SEQUENCE [LARGE SCALE GENOMIC DNA]</scope>
    <source>
        <strain evidence="10">BY5</strain>
    </source>
</reference>
<protein>
    <recommendedName>
        <fullName evidence="7">alcohol dehydrogenase (NADP(+))</fullName>
        <ecNumber evidence="7">1.1.1.2</ecNumber>
    </recommendedName>
</protein>
<keyword evidence="3 8" id="KW-0479">Metal-binding</keyword>
<evidence type="ECO:0000256" key="1">
    <source>
        <dbReference type="ARBA" id="ARBA00001947"/>
    </source>
</evidence>
<comment type="cofactor">
    <cofactor evidence="1 8">
        <name>Zn(2+)</name>
        <dbReference type="ChEBI" id="CHEBI:29105"/>
    </cofactor>
</comment>
<dbReference type="PANTHER" id="PTHR42683">
    <property type="entry name" value="ALDEHYDE REDUCTASE"/>
    <property type="match status" value="1"/>
</dbReference>
<dbReference type="InterPro" id="IPR047109">
    <property type="entry name" value="CAD-like"/>
</dbReference>
<evidence type="ECO:0000256" key="5">
    <source>
        <dbReference type="ARBA" id="ARBA00022857"/>
    </source>
</evidence>
<dbReference type="AlphaFoldDB" id="A0A367ZKE1"/>
<evidence type="ECO:0000259" key="9">
    <source>
        <dbReference type="SMART" id="SM00829"/>
    </source>
</evidence>
<dbReference type="InterPro" id="IPR036291">
    <property type="entry name" value="NAD(P)-bd_dom_sf"/>
</dbReference>
<dbReference type="Pfam" id="PF08240">
    <property type="entry name" value="ADH_N"/>
    <property type="match status" value="1"/>
</dbReference>
<feature type="domain" description="Enoyl reductase (ER)" evidence="9">
    <location>
        <begin position="13"/>
        <end position="332"/>
    </location>
</feature>
<evidence type="ECO:0000313" key="10">
    <source>
        <dbReference type="EMBL" id="RCK78219.1"/>
    </source>
</evidence>
<gene>
    <name evidence="10" type="ORF">OZSIB_1735</name>
</gene>
<dbReference type="SUPFAM" id="SSF51735">
    <property type="entry name" value="NAD(P)-binding Rossmann-fold domains"/>
    <property type="match status" value="1"/>
</dbReference>
<comment type="caution">
    <text evidence="10">The sequence shown here is derived from an EMBL/GenBank/DDBJ whole genome shotgun (WGS) entry which is preliminary data.</text>
</comment>
<dbReference type="CDD" id="cd05283">
    <property type="entry name" value="CAD1"/>
    <property type="match status" value="1"/>
</dbReference>
<dbReference type="Gene3D" id="3.40.50.720">
    <property type="entry name" value="NAD(P)-binding Rossmann-like Domain"/>
    <property type="match status" value="1"/>
</dbReference>
<dbReference type="FunFam" id="3.40.50.720:FF:000022">
    <property type="entry name" value="Cinnamyl alcohol dehydrogenase"/>
    <property type="match status" value="1"/>
</dbReference>
<proteinExistence type="inferred from homology"/>
<name>A0A367ZKE1_9BACT</name>
<dbReference type="SMART" id="SM00829">
    <property type="entry name" value="PKS_ER"/>
    <property type="match status" value="1"/>
</dbReference>
<dbReference type="InterPro" id="IPR013154">
    <property type="entry name" value="ADH-like_N"/>
</dbReference>
<dbReference type="SUPFAM" id="SSF50129">
    <property type="entry name" value="GroES-like"/>
    <property type="match status" value="1"/>
</dbReference>
<evidence type="ECO:0000256" key="6">
    <source>
        <dbReference type="ARBA" id="ARBA00023002"/>
    </source>
</evidence>
<dbReference type="Proteomes" id="UP000252355">
    <property type="component" value="Unassembled WGS sequence"/>
</dbReference>
<keyword evidence="6" id="KW-0560">Oxidoreductase</keyword>
<keyword evidence="5" id="KW-0521">NADP</keyword>
<sequence length="334" mass="36078">MPIHAMAAHAAKKPLEKFQYEPAPLGPHDVEIEITHCGICHSDLHLIDNDWGMSTYPLVPGHEIIGIVKAVGPEVAHLRKGMRVGVGWQRNSCQQCEFCQTGQENLCAKMGATCLGNYGGFATAIRTDSRFAFPIPDALSSENAAPLLCGGATTYSPFRLYEVRPSMKVGVIGIGGLGHLGLQWARAWGCEVTALSTTPEKEREAKGFGAHHFLNTRDAGMMKKAAGTFDFLLNTVFAPQDWGALLELLRPNGKLCVVGVPSEPITIPGFPLLLGQKSVVGSVIGSRHMIAEMLAFAARHGVKAQTETFPLDKANDALARLKANRARYRLVLTV</sequence>
<evidence type="ECO:0000256" key="7">
    <source>
        <dbReference type="ARBA" id="ARBA00024074"/>
    </source>
</evidence>
<evidence type="ECO:0000256" key="2">
    <source>
        <dbReference type="ARBA" id="ARBA00008072"/>
    </source>
</evidence>
<evidence type="ECO:0000256" key="4">
    <source>
        <dbReference type="ARBA" id="ARBA00022833"/>
    </source>
</evidence>
<evidence type="ECO:0000256" key="8">
    <source>
        <dbReference type="RuleBase" id="RU361277"/>
    </source>
</evidence>
<dbReference type="EC" id="1.1.1.2" evidence="7"/>
<comment type="similarity">
    <text evidence="2 8">Belongs to the zinc-containing alcohol dehydrogenase family.</text>
</comment>
<accession>A0A367ZKE1</accession>
<dbReference type="GO" id="GO:0008270">
    <property type="term" value="F:zinc ion binding"/>
    <property type="evidence" value="ECO:0007669"/>
    <property type="project" value="InterPro"/>
</dbReference>
<dbReference type="Gene3D" id="3.90.180.10">
    <property type="entry name" value="Medium-chain alcohol dehydrogenases, catalytic domain"/>
    <property type="match status" value="1"/>
</dbReference>
<dbReference type="EMBL" id="QOQW01000026">
    <property type="protein sequence ID" value="RCK78219.1"/>
    <property type="molecule type" value="Genomic_DNA"/>
</dbReference>
<evidence type="ECO:0000313" key="11">
    <source>
        <dbReference type="Proteomes" id="UP000252355"/>
    </source>
</evidence>
<dbReference type="InterPro" id="IPR011032">
    <property type="entry name" value="GroES-like_sf"/>
</dbReference>
<dbReference type="InterPro" id="IPR013149">
    <property type="entry name" value="ADH-like_C"/>
</dbReference>
<dbReference type="InterPro" id="IPR020843">
    <property type="entry name" value="ER"/>
</dbReference>
<dbReference type="PROSITE" id="PS00059">
    <property type="entry name" value="ADH_ZINC"/>
    <property type="match status" value="1"/>
</dbReference>
<dbReference type="InterPro" id="IPR002328">
    <property type="entry name" value="ADH_Zn_CS"/>
</dbReference>
<evidence type="ECO:0000256" key="3">
    <source>
        <dbReference type="ARBA" id="ARBA00022723"/>
    </source>
</evidence>
<dbReference type="Pfam" id="PF00107">
    <property type="entry name" value="ADH_zinc_N"/>
    <property type="match status" value="1"/>
</dbReference>
<organism evidence="10 11">
    <name type="scientific">Candidatus Ozemobacter sibiricus</name>
    <dbReference type="NCBI Taxonomy" id="2268124"/>
    <lineage>
        <taxon>Bacteria</taxon>
        <taxon>Candidatus Ozemobacteria</taxon>
        <taxon>Candidatus Ozemobacterales</taxon>
        <taxon>Candidatus Ozemobacteraceae</taxon>
        <taxon>Candidatus Ozemobacter</taxon>
    </lineage>
</organism>
<dbReference type="GO" id="GO:0008106">
    <property type="term" value="F:alcohol dehydrogenase (NADP+) activity"/>
    <property type="evidence" value="ECO:0007669"/>
    <property type="project" value="UniProtKB-EC"/>
</dbReference>
<dbReference type="FunFam" id="3.90.180.10:FF:000018">
    <property type="entry name" value="NAD(P)-dependent alcohol dehydrogenase"/>
    <property type="match status" value="1"/>
</dbReference>